<name>A0AAE0RQT7_9BIVA</name>
<reference evidence="1" key="2">
    <citation type="journal article" date="2021" name="Genome Biol. Evol.">
        <title>Developing a high-quality reference genome for a parasitic bivalve with doubly uniparental inheritance (Bivalvia: Unionida).</title>
        <authorList>
            <person name="Smith C.H."/>
        </authorList>
    </citation>
    <scope>NUCLEOTIDE SEQUENCE</scope>
    <source>
        <strain evidence="1">CHS0354</strain>
        <tissue evidence="1">Mantle</tissue>
    </source>
</reference>
<evidence type="ECO:0000313" key="1">
    <source>
        <dbReference type="EMBL" id="KAK3577912.1"/>
    </source>
</evidence>
<keyword evidence="2" id="KW-1185">Reference proteome</keyword>
<protein>
    <submittedName>
        <fullName evidence="1">Uncharacterized protein</fullName>
    </submittedName>
</protein>
<reference evidence="1" key="3">
    <citation type="submission" date="2023-05" db="EMBL/GenBank/DDBJ databases">
        <authorList>
            <person name="Smith C.H."/>
        </authorList>
    </citation>
    <scope>NUCLEOTIDE SEQUENCE</scope>
    <source>
        <strain evidence="1">CHS0354</strain>
        <tissue evidence="1">Mantle</tissue>
    </source>
</reference>
<accession>A0AAE0RQT7</accession>
<dbReference type="EMBL" id="JAEAOA010000958">
    <property type="protein sequence ID" value="KAK3577912.1"/>
    <property type="molecule type" value="Genomic_DNA"/>
</dbReference>
<organism evidence="1 2">
    <name type="scientific">Potamilus streckersoni</name>
    <dbReference type="NCBI Taxonomy" id="2493646"/>
    <lineage>
        <taxon>Eukaryota</taxon>
        <taxon>Metazoa</taxon>
        <taxon>Spiralia</taxon>
        <taxon>Lophotrochozoa</taxon>
        <taxon>Mollusca</taxon>
        <taxon>Bivalvia</taxon>
        <taxon>Autobranchia</taxon>
        <taxon>Heteroconchia</taxon>
        <taxon>Palaeoheterodonta</taxon>
        <taxon>Unionida</taxon>
        <taxon>Unionoidea</taxon>
        <taxon>Unionidae</taxon>
        <taxon>Ambleminae</taxon>
        <taxon>Lampsilini</taxon>
        <taxon>Potamilus</taxon>
    </lineage>
</organism>
<dbReference type="Proteomes" id="UP001195483">
    <property type="component" value="Unassembled WGS sequence"/>
</dbReference>
<reference evidence="1" key="1">
    <citation type="journal article" date="2021" name="Genome Biol. Evol.">
        <title>A High-Quality Reference Genome for a Parasitic Bivalve with Doubly Uniparental Inheritance (Bivalvia: Unionida).</title>
        <authorList>
            <person name="Smith C.H."/>
        </authorList>
    </citation>
    <scope>NUCLEOTIDE SEQUENCE</scope>
    <source>
        <strain evidence="1">CHS0354</strain>
    </source>
</reference>
<comment type="caution">
    <text evidence="1">The sequence shown here is derived from an EMBL/GenBank/DDBJ whole genome shotgun (WGS) entry which is preliminary data.</text>
</comment>
<dbReference type="AlphaFoldDB" id="A0AAE0RQT7"/>
<proteinExistence type="predicted"/>
<gene>
    <name evidence="1" type="ORF">CHS0354_015461</name>
</gene>
<evidence type="ECO:0000313" key="2">
    <source>
        <dbReference type="Proteomes" id="UP001195483"/>
    </source>
</evidence>
<sequence length="141" mass="15900">MGIRYHPRGNYYESRLDVDAQVTPMLVTQTPSTSDHLPAFVDCLHIFVYKRMTIALSFCGAVRRMSMKMECLPQAHLISIQLEEVVADRNLFISSTVVMRVTSITSLLRIVQRLNSPFDASITDSCSLYHQETGTNSGQMP</sequence>